<sequence length="79" mass="8472">MRPQFLYVSALNYHATVAAAHRAAALCFQQWFLATSIAVCSHGRFHPFSQAAGPDGCFLPPDAADCPPSVLHGQLSSNE</sequence>
<dbReference type="EMBL" id="KV878269">
    <property type="protein sequence ID" value="OJZ79856.1"/>
    <property type="molecule type" value="Genomic_DNA"/>
</dbReference>
<organism evidence="1 2">
    <name type="scientific">Aspergillus luchuensis (strain CBS 106.47)</name>
    <dbReference type="NCBI Taxonomy" id="1137211"/>
    <lineage>
        <taxon>Eukaryota</taxon>
        <taxon>Fungi</taxon>
        <taxon>Dikarya</taxon>
        <taxon>Ascomycota</taxon>
        <taxon>Pezizomycotina</taxon>
        <taxon>Eurotiomycetes</taxon>
        <taxon>Eurotiomycetidae</taxon>
        <taxon>Eurotiales</taxon>
        <taxon>Aspergillaceae</taxon>
        <taxon>Aspergillus</taxon>
        <taxon>Aspergillus subgen. Circumdati</taxon>
    </lineage>
</organism>
<dbReference type="VEuPathDB" id="FungiDB:ASPFODRAFT_54414"/>
<name>A0A1M3SZE9_ASPLC</name>
<protein>
    <submittedName>
        <fullName evidence="1">Uncharacterized protein</fullName>
    </submittedName>
</protein>
<accession>A0A1M3SZE9</accession>
<dbReference type="AlphaFoldDB" id="A0A1M3SZE9"/>
<evidence type="ECO:0000313" key="1">
    <source>
        <dbReference type="EMBL" id="OJZ79856.1"/>
    </source>
</evidence>
<reference evidence="2" key="1">
    <citation type="journal article" date="2017" name="Genome Biol.">
        <title>Comparative genomics reveals high biological diversity and specific adaptations in the industrially and medically important fungal genus Aspergillus.</title>
        <authorList>
            <person name="de Vries R.P."/>
            <person name="Riley R."/>
            <person name="Wiebenga A."/>
            <person name="Aguilar-Osorio G."/>
            <person name="Amillis S."/>
            <person name="Uchima C.A."/>
            <person name="Anderluh G."/>
            <person name="Asadollahi M."/>
            <person name="Askin M."/>
            <person name="Barry K."/>
            <person name="Battaglia E."/>
            <person name="Bayram O."/>
            <person name="Benocci T."/>
            <person name="Braus-Stromeyer S.A."/>
            <person name="Caldana C."/>
            <person name="Canovas D."/>
            <person name="Cerqueira G.C."/>
            <person name="Chen F."/>
            <person name="Chen W."/>
            <person name="Choi C."/>
            <person name="Clum A."/>
            <person name="Dos Santos R.A."/>
            <person name="Damasio A.R."/>
            <person name="Diallinas G."/>
            <person name="Emri T."/>
            <person name="Fekete E."/>
            <person name="Flipphi M."/>
            <person name="Freyberg S."/>
            <person name="Gallo A."/>
            <person name="Gournas C."/>
            <person name="Habgood R."/>
            <person name="Hainaut M."/>
            <person name="Harispe M.L."/>
            <person name="Henrissat B."/>
            <person name="Hilden K.S."/>
            <person name="Hope R."/>
            <person name="Hossain A."/>
            <person name="Karabika E."/>
            <person name="Karaffa L."/>
            <person name="Karanyi Z."/>
            <person name="Krasevec N."/>
            <person name="Kuo A."/>
            <person name="Kusch H."/>
            <person name="LaButti K."/>
            <person name="Lagendijk E.L."/>
            <person name="Lapidus A."/>
            <person name="Levasseur A."/>
            <person name="Lindquist E."/>
            <person name="Lipzen A."/>
            <person name="Logrieco A.F."/>
            <person name="MacCabe A."/>
            <person name="Maekelae M.R."/>
            <person name="Malavazi I."/>
            <person name="Melin P."/>
            <person name="Meyer V."/>
            <person name="Mielnichuk N."/>
            <person name="Miskei M."/>
            <person name="Molnar A.P."/>
            <person name="Mule G."/>
            <person name="Ngan C.Y."/>
            <person name="Orejas M."/>
            <person name="Orosz E."/>
            <person name="Ouedraogo J.P."/>
            <person name="Overkamp K.M."/>
            <person name="Park H.-S."/>
            <person name="Perrone G."/>
            <person name="Piumi F."/>
            <person name="Punt P.J."/>
            <person name="Ram A.F."/>
            <person name="Ramon A."/>
            <person name="Rauscher S."/>
            <person name="Record E."/>
            <person name="Riano-Pachon D.M."/>
            <person name="Robert V."/>
            <person name="Roehrig J."/>
            <person name="Ruller R."/>
            <person name="Salamov A."/>
            <person name="Salih N.S."/>
            <person name="Samson R.A."/>
            <person name="Sandor E."/>
            <person name="Sanguinetti M."/>
            <person name="Schuetze T."/>
            <person name="Sepcic K."/>
            <person name="Shelest E."/>
            <person name="Sherlock G."/>
            <person name="Sophianopoulou V."/>
            <person name="Squina F.M."/>
            <person name="Sun H."/>
            <person name="Susca A."/>
            <person name="Todd R.B."/>
            <person name="Tsang A."/>
            <person name="Unkles S.E."/>
            <person name="van de Wiele N."/>
            <person name="van Rossen-Uffink D."/>
            <person name="Oliveira J.V."/>
            <person name="Vesth T.C."/>
            <person name="Visser J."/>
            <person name="Yu J.-H."/>
            <person name="Zhou M."/>
            <person name="Andersen M.R."/>
            <person name="Archer D.B."/>
            <person name="Baker S.E."/>
            <person name="Benoit I."/>
            <person name="Brakhage A.A."/>
            <person name="Braus G.H."/>
            <person name="Fischer R."/>
            <person name="Frisvad J.C."/>
            <person name="Goldman G.H."/>
            <person name="Houbraken J."/>
            <person name="Oakley B."/>
            <person name="Pocsi I."/>
            <person name="Scazzocchio C."/>
            <person name="Seiboth B."/>
            <person name="vanKuyk P.A."/>
            <person name="Wortman J."/>
            <person name="Dyer P.S."/>
            <person name="Grigoriev I.V."/>
        </authorList>
    </citation>
    <scope>NUCLEOTIDE SEQUENCE [LARGE SCALE GENOMIC DNA]</scope>
    <source>
        <strain evidence="2">CBS 106.47</strain>
    </source>
</reference>
<proteinExistence type="predicted"/>
<gene>
    <name evidence="1" type="ORF">ASPFODRAFT_54414</name>
</gene>
<evidence type="ECO:0000313" key="2">
    <source>
        <dbReference type="Proteomes" id="UP000184063"/>
    </source>
</evidence>
<dbReference type="Proteomes" id="UP000184063">
    <property type="component" value="Unassembled WGS sequence"/>
</dbReference>
<feature type="non-terminal residue" evidence="1">
    <location>
        <position position="79"/>
    </location>
</feature>